<dbReference type="Proteomes" id="UP000290037">
    <property type="component" value="Unassembled WGS sequence"/>
</dbReference>
<organism evidence="3 4">
    <name type="scientific">Leeuwenhoekiella palythoae</name>
    <dbReference type="NCBI Taxonomy" id="573501"/>
    <lineage>
        <taxon>Bacteria</taxon>
        <taxon>Pseudomonadati</taxon>
        <taxon>Bacteroidota</taxon>
        <taxon>Flavobacteriia</taxon>
        <taxon>Flavobacteriales</taxon>
        <taxon>Flavobacteriaceae</taxon>
        <taxon>Leeuwenhoekiella</taxon>
    </lineage>
</organism>
<gene>
    <name evidence="2" type="ORF">DSM01_864</name>
    <name evidence="3" type="ORF">SAMN04487999_1570</name>
</gene>
<dbReference type="InterPro" id="IPR034660">
    <property type="entry name" value="DinB/YfiT-like"/>
</dbReference>
<evidence type="ECO:0000313" key="3">
    <source>
        <dbReference type="EMBL" id="SHI00511.1"/>
    </source>
</evidence>
<dbReference type="Gene3D" id="1.20.120.450">
    <property type="entry name" value="dinb family like domain"/>
    <property type="match status" value="1"/>
</dbReference>
<evidence type="ECO:0000313" key="5">
    <source>
        <dbReference type="Proteomes" id="UP000290037"/>
    </source>
</evidence>
<dbReference type="OrthoDB" id="9793216at2"/>
<proteinExistence type="predicted"/>
<reference evidence="2 5" key="3">
    <citation type="submission" date="2018-07" db="EMBL/GenBank/DDBJ databases">
        <title>Leeuwenhoekiella genomics.</title>
        <authorList>
            <person name="Tahon G."/>
            <person name="Willems A."/>
        </authorList>
    </citation>
    <scope>NUCLEOTIDE SEQUENCE [LARGE SCALE GENOMIC DNA]</scope>
    <source>
        <strain evidence="2 5">LMG 24856</strain>
    </source>
</reference>
<protein>
    <submittedName>
        <fullName evidence="2">DinB family protein</fullName>
    </submittedName>
    <submittedName>
        <fullName evidence="3">DinB superfamily protein</fullName>
    </submittedName>
</protein>
<feature type="domain" description="DinB-like" evidence="1">
    <location>
        <begin position="42"/>
        <end position="168"/>
    </location>
</feature>
<evidence type="ECO:0000313" key="2">
    <source>
        <dbReference type="EMBL" id="RXG30115.1"/>
    </source>
</evidence>
<dbReference type="Proteomes" id="UP000184240">
    <property type="component" value="Unassembled WGS sequence"/>
</dbReference>
<accession>A0A1M5XL30</accession>
<sequence>MAKVIDLDHSEFNAFYKNYVELVKPDQLLLDALIEGKEKNIAFYDDIPEDKWSYAYQYGKWTILEVLQHVIDTERIFCYRALRIGRGDRTPLPGFEQDDYITPSRANQRQMHELLDEYALVRDCTISLFKHFDEEALAFKGTASDATLTTRAAGFIICGHEIHHANVIQSKYLI</sequence>
<evidence type="ECO:0000259" key="1">
    <source>
        <dbReference type="Pfam" id="PF12867"/>
    </source>
</evidence>
<dbReference type="RefSeq" id="WP_072982007.1">
    <property type="nucleotide sequence ID" value="NZ_CAXPJH010000005.1"/>
</dbReference>
<reference evidence="3" key="2">
    <citation type="submission" date="2016-11" db="EMBL/GenBank/DDBJ databases">
        <authorList>
            <person name="Jaros S."/>
            <person name="Januszkiewicz K."/>
            <person name="Wedrychowicz H."/>
        </authorList>
    </citation>
    <scope>NUCLEOTIDE SEQUENCE [LARGE SCALE GENOMIC DNA]</scope>
    <source>
        <strain evidence="3">DSM 19859</strain>
    </source>
</reference>
<evidence type="ECO:0000313" key="4">
    <source>
        <dbReference type="Proteomes" id="UP000184240"/>
    </source>
</evidence>
<dbReference type="Pfam" id="PF12867">
    <property type="entry name" value="DinB_2"/>
    <property type="match status" value="1"/>
</dbReference>
<dbReference type="STRING" id="573501.SAMN04487999_1570"/>
<dbReference type="SUPFAM" id="SSF109854">
    <property type="entry name" value="DinB/YfiT-like putative metalloenzymes"/>
    <property type="match status" value="1"/>
</dbReference>
<dbReference type="EMBL" id="FQXT01000003">
    <property type="protein sequence ID" value="SHI00511.1"/>
    <property type="molecule type" value="Genomic_DNA"/>
</dbReference>
<dbReference type="InterPro" id="IPR024775">
    <property type="entry name" value="DinB-like"/>
</dbReference>
<name>A0A1M5XL30_9FLAO</name>
<dbReference type="EMBL" id="QOVN01000002">
    <property type="protein sequence ID" value="RXG30115.1"/>
    <property type="molecule type" value="Genomic_DNA"/>
</dbReference>
<reference evidence="4" key="1">
    <citation type="submission" date="2016-11" db="EMBL/GenBank/DDBJ databases">
        <authorList>
            <person name="Varghese N."/>
            <person name="Submissions S."/>
        </authorList>
    </citation>
    <scope>NUCLEOTIDE SEQUENCE [LARGE SCALE GENOMIC DNA]</scope>
    <source>
        <strain evidence="4">DSM 19859</strain>
    </source>
</reference>
<keyword evidence="5" id="KW-1185">Reference proteome</keyword>
<dbReference type="AlphaFoldDB" id="A0A1M5XL30"/>